<evidence type="ECO:0000256" key="2">
    <source>
        <dbReference type="ARBA" id="ARBA00009918"/>
    </source>
</evidence>
<comment type="caution">
    <text evidence="11">The sequence shown here is derived from an EMBL/GenBank/DDBJ whole genome shotgun (WGS) entry which is preliminary data.</text>
</comment>
<dbReference type="PANTHER" id="PTHR15414:SF0">
    <property type="entry name" value="ENDOPLASMIC RETICULUM LECTIN 1"/>
    <property type="match status" value="1"/>
</dbReference>
<dbReference type="STRING" id="698492.A0A0E9NTA3"/>
<dbReference type="Pfam" id="PF07915">
    <property type="entry name" value="PRKCSH"/>
    <property type="match status" value="1"/>
</dbReference>
<evidence type="ECO:0000256" key="8">
    <source>
        <dbReference type="SAM" id="MobiDB-lite"/>
    </source>
</evidence>
<keyword evidence="5 7" id="KW-0256">Endoplasmic reticulum</keyword>
<accession>A0A0E9NTA3</accession>
<dbReference type="AlphaFoldDB" id="A0A0E9NTA3"/>
<dbReference type="PROSITE" id="PS51914">
    <property type="entry name" value="MRH"/>
    <property type="match status" value="1"/>
</dbReference>
<feature type="chain" id="PRO_5002431115" description="Endoplasmic reticulum lectin" evidence="9">
    <location>
        <begin position="22"/>
        <end position="513"/>
    </location>
</feature>
<dbReference type="OrthoDB" id="448954at2759"/>
<dbReference type="GO" id="GO:0030246">
    <property type="term" value="F:carbohydrate binding"/>
    <property type="evidence" value="ECO:0007669"/>
    <property type="project" value="UniProtKB-UniRule"/>
</dbReference>
<dbReference type="GO" id="GO:0030968">
    <property type="term" value="P:endoplasmic reticulum unfolded protein response"/>
    <property type="evidence" value="ECO:0007669"/>
    <property type="project" value="UniProtKB-UniRule"/>
</dbReference>
<feature type="region of interest" description="Disordered" evidence="8">
    <location>
        <begin position="281"/>
        <end position="304"/>
    </location>
</feature>
<dbReference type="InterPro" id="IPR045149">
    <property type="entry name" value="OS-9-like"/>
</dbReference>
<keyword evidence="12" id="KW-1185">Reference proteome</keyword>
<dbReference type="PANTHER" id="PTHR15414">
    <property type="entry name" value="OS-9-RELATED"/>
    <property type="match status" value="1"/>
</dbReference>
<evidence type="ECO:0000259" key="10">
    <source>
        <dbReference type="PROSITE" id="PS51914"/>
    </source>
</evidence>
<evidence type="ECO:0000256" key="6">
    <source>
        <dbReference type="ARBA" id="ARBA00023157"/>
    </source>
</evidence>
<dbReference type="RefSeq" id="XP_019023339.1">
    <property type="nucleotide sequence ID" value="XM_019165436.1"/>
</dbReference>
<dbReference type="InterPro" id="IPR012913">
    <property type="entry name" value="OS9-like_dom"/>
</dbReference>
<dbReference type="Proteomes" id="UP000033140">
    <property type="component" value="Unassembled WGS sequence"/>
</dbReference>
<dbReference type="GO" id="GO:0005789">
    <property type="term" value="C:endoplasmic reticulum membrane"/>
    <property type="evidence" value="ECO:0007669"/>
    <property type="project" value="UniProtKB-SubCell"/>
</dbReference>
<keyword evidence="6" id="KW-1015">Disulfide bond</keyword>
<dbReference type="GO" id="GO:0005788">
    <property type="term" value="C:endoplasmic reticulum lumen"/>
    <property type="evidence" value="ECO:0007669"/>
    <property type="project" value="UniProtKB-UniRule"/>
</dbReference>
<feature type="compositionally biased region" description="Basic and acidic residues" evidence="8">
    <location>
        <begin position="292"/>
        <end position="304"/>
    </location>
</feature>
<feature type="signal peptide" evidence="9">
    <location>
        <begin position="1"/>
        <end position="21"/>
    </location>
</feature>
<proteinExistence type="inferred from homology"/>
<reference evidence="11 12" key="1">
    <citation type="journal article" date="2011" name="J. Gen. Appl. Microbiol.">
        <title>Draft genome sequencing of the enigmatic yeast Saitoella complicata.</title>
        <authorList>
            <person name="Nishida H."/>
            <person name="Hamamoto M."/>
            <person name="Sugiyama J."/>
        </authorList>
    </citation>
    <scope>NUCLEOTIDE SEQUENCE [LARGE SCALE GENOMIC DNA]</scope>
    <source>
        <strain evidence="11 12">NRRL Y-17804</strain>
    </source>
</reference>
<evidence type="ECO:0000256" key="1">
    <source>
        <dbReference type="ARBA" id="ARBA00004367"/>
    </source>
</evidence>
<comment type="subcellular location">
    <subcellularLocation>
        <location evidence="1 7">Endoplasmic reticulum membrane</location>
        <topology evidence="1 7">Peripheral membrane protein</topology>
        <orientation evidence="1 7">Lumenal side</orientation>
    </subcellularLocation>
</comment>
<protein>
    <recommendedName>
        <fullName evidence="7">Endoplasmic reticulum lectin</fullName>
    </recommendedName>
    <alternativeName>
        <fullName evidence="7">Protein OS-9 homolog</fullName>
    </alternativeName>
</protein>
<evidence type="ECO:0000256" key="7">
    <source>
        <dbReference type="RuleBase" id="RU369099"/>
    </source>
</evidence>
<evidence type="ECO:0000256" key="4">
    <source>
        <dbReference type="ARBA" id="ARBA00022734"/>
    </source>
</evidence>
<dbReference type="EMBL" id="BACD03000078">
    <property type="protein sequence ID" value="GAO52645.1"/>
    <property type="molecule type" value="Genomic_DNA"/>
</dbReference>
<dbReference type="InterPro" id="IPR009011">
    <property type="entry name" value="Man6P_isomerase_rcpt-bd_dom_sf"/>
</dbReference>
<feature type="domain" description="MRH" evidence="10">
    <location>
        <begin position="112"/>
        <end position="256"/>
    </location>
</feature>
<dbReference type="InterPro" id="IPR044865">
    <property type="entry name" value="MRH_dom"/>
</dbReference>
<dbReference type="GO" id="GO:0030970">
    <property type="term" value="P:retrograde protein transport, ER to cytosol"/>
    <property type="evidence" value="ECO:0007669"/>
    <property type="project" value="TreeGrafter"/>
</dbReference>
<reference evidence="11 12" key="3">
    <citation type="journal article" date="2015" name="Genome Announc.">
        <title>Draft Genome Sequence of the Archiascomycetous Yeast Saitoella complicata.</title>
        <authorList>
            <person name="Yamauchi K."/>
            <person name="Kondo S."/>
            <person name="Hamamoto M."/>
            <person name="Takahashi Y."/>
            <person name="Ogura Y."/>
            <person name="Hayashi T."/>
            <person name="Nishida H."/>
        </authorList>
    </citation>
    <scope>NUCLEOTIDE SEQUENCE [LARGE SCALE GENOMIC DNA]</scope>
    <source>
        <strain evidence="11 12">NRRL Y-17804</strain>
    </source>
</reference>
<dbReference type="OMA" id="WAYEYCH"/>
<evidence type="ECO:0000256" key="3">
    <source>
        <dbReference type="ARBA" id="ARBA00022729"/>
    </source>
</evidence>
<evidence type="ECO:0000313" key="12">
    <source>
        <dbReference type="Proteomes" id="UP000033140"/>
    </source>
</evidence>
<sequence>MFARFGVLLTATALLSSSAASITLPDPHPVYPYTVSFDVPRMLRSEASELLAHPPPEGTYELMRLHGWPYLCSYPASVSNEVSQQRQEEQAKGPATKEDVVKALELLKGLEKGCLYTGNGDWWTYAYCHGTHVKQFHALPPSKDSIQQGFRTLPLPREDESSPHFILGKMPQVNKLTDDWIKDHVEILEGDGVATSTSLRMKLGDGTLCDLTGLPRRLDVLFECAPGAKGDLITHHKEIATCTYEMVVLTPRLCSEKRFLPTEVPEAKTITCHRVVEALQEDGSAGDIEGSEQEKEAKGEDHGRLLDVGEASRIATLFAEEEARVLEEQEAQAQVDAEITAETAALRASKKAGQATTEDEHLGRAAAAIQHILQDFERHAGADQAPDSPKNADKTQSNTDDDPFLTNVIQQLITQVQAEVDQGSDLPNEYLVQLETETGEVWAIVQVNVRDGKASVEAVPEDKWEEVILADDAAQKANSAKSKNENVKQKEEMENRFGLPEGLWDELRGMMGV</sequence>
<keyword evidence="7" id="KW-0472">Membrane</keyword>
<dbReference type="SUPFAM" id="SSF50911">
    <property type="entry name" value="Mannose 6-phosphate receptor domain"/>
    <property type="match status" value="1"/>
</dbReference>
<name>A0A0E9NTA3_SAICN</name>
<keyword evidence="4 7" id="KW-0430">Lectin</keyword>
<gene>
    <name evidence="11" type="ORF">G7K_6717-t1</name>
</gene>
<reference evidence="11 12" key="2">
    <citation type="journal article" date="2014" name="J. Gen. Appl. Microbiol.">
        <title>The early diverging ascomycetous budding yeast Saitoella complicata has three histone deacetylases belonging to the Clr6, Hos2, and Rpd3 lineages.</title>
        <authorList>
            <person name="Nishida H."/>
            <person name="Matsumoto T."/>
            <person name="Kondo S."/>
            <person name="Hamamoto M."/>
            <person name="Yoshikawa H."/>
        </authorList>
    </citation>
    <scope>NUCLEOTIDE SEQUENCE [LARGE SCALE GENOMIC DNA]</scope>
    <source>
        <strain evidence="11 12">NRRL Y-17804</strain>
    </source>
</reference>
<organism evidence="11 12">
    <name type="scientific">Saitoella complicata (strain BCRC 22490 / CBS 7301 / JCM 7358 / NBRC 10748 / NRRL Y-17804)</name>
    <dbReference type="NCBI Taxonomy" id="698492"/>
    <lineage>
        <taxon>Eukaryota</taxon>
        <taxon>Fungi</taxon>
        <taxon>Dikarya</taxon>
        <taxon>Ascomycota</taxon>
        <taxon>Taphrinomycotina</taxon>
        <taxon>Taphrinomycotina incertae sedis</taxon>
        <taxon>Saitoella</taxon>
    </lineage>
</organism>
<feature type="region of interest" description="Disordered" evidence="8">
    <location>
        <begin position="381"/>
        <end position="402"/>
    </location>
</feature>
<evidence type="ECO:0000313" key="11">
    <source>
        <dbReference type="EMBL" id="GAO52645.1"/>
    </source>
</evidence>
<comment type="similarity">
    <text evidence="2 7">Belongs to the OS-9 family.</text>
</comment>
<comment type="function">
    <text evidence="7">Lectin involved in the quality control of the secretory pathway. As a member of the endoplasmic reticulum-associated degradation lumenal (ERAD-L) surveillance system, targets misfolded endoplasmic reticulum lumenal glycoproteins for degradation.</text>
</comment>
<keyword evidence="3 9" id="KW-0732">Signal</keyword>
<evidence type="ECO:0000256" key="9">
    <source>
        <dbReference type="SAM" id="SignalP"/>
    </source>
</evidence>
<evidence type="ECO:0000256" key="5">
    <source>
        <dbReference type="ARBA" id="ARBA00022824"/>
    </source>
</evidence>
<dbReference type="Gene3D" id="2.70.130.10">
    <property type="entry name" value="Mannose-6-phosphate receptor binding domain"/>
    <property type="match status" value="1"/>
</dbReference>